<dbReference type="EMBL" id="CP034593">
    <property type="protein sequence ID" value="AZQ77484.1"/>
    <property type="molecule type" value="Genomic_DNA"/>
</dbReference>
<dbReference type="KEGG" id="flh:EJ997_09205"/>
<dbReference type="RefSeq" id="WP_126704287.1">
    <property type="nucleotide sequence ID" value="NZ_CP034593.1"/>
</dbReference>
<evidence type="ECO:0000313" key="4">
    <source>
        <dbReference type="Proteomes" id="UP000280344"/>
    </source>
</evidence>
<dbReference type="Proteomes" id="UP000280344">
    <property type="component" value="Chromosome"/>
</dbReference>
<name>A0A3S9PYR0_9ACTO</name>
<accession>A0A3S9PYR0</accession>
<dbReference type="InterPro" id="IPR036691">
    <property type="entry name" value="Endo/exonu/phosph_ase_sf"/>
</dbReference>
<keyword evidence="1" id="KW-1133">Transmembrane helix</keyword>
<dbReference type="OrthoDB" id="2340043at2"/>
<evidence type="ECO:0000313" key="3">
    <source>
        <dbReference type="EMBL" id="AZQ77484.1"/>
    </source>
</evidence>
<reference evidence="3 4" key="1">
    <citation type="submission" date="2018-12" db="EMBL/GenBank/DDBJ databases">
        <title>Complete genome sequence of Flaviflexus sp. H23T48.</title>
        <authorList>
            <person name="Bae J.-W."/>
            <person name="Lee J.-Y."/>
        </authorList>
    </citation>
    <scope>NUCLEOTIDE SEQUENCE [LARGE SCALE GENOMIC DNA]</scope>
    <source>
        <strain evidence="3 4">H23T48</strain>
    </source>
</reference>
<dbReference type="Gene3D" id="3.60.10.10">
    <property type="entry name" value="Endonuclease/exonuclease/phosphatase"/>
    <property type="match status" value="1"/>
</dbReference>
<feature type="transmembrane region" description="Helical" evidence="1">
    <location>
        <begin position="74"/>
        <end position="93"/>
    </location>
</feature>
<protein>
    <recommendedName>
        <fullName evidence="2">Endonuclease/exonuclease/phosphatase domain-containing protein</fullName>
    </recommendedName>
</protein>
<keyword evidence="4" id="KW-1185">Reference proteome</keyword>
<dbReference type="GO" id="GO:0003824">
    <property type="term" value="F:catalytic activity"/>
    <property type="evidence" value="ECO:0007669"/>
    <property type="project" value="InterPro"/>
</dbReference>
<sequence length="336" mass="35136">MKYVYSILVVLILALAVATLGPSLISAGDHSLALTYPVSQMIAMRGVVALVLGVLAIVILIIAVIRFVMLRRGLFLAILGVGLIAVAGGHYLILNDRGLDTPSALPPDYGVTHVSQGNGDVTVLSYNTLGSETSMSDLEPLVVDNGVDIVVLSETSEESAQQLAESLSGRGLSFAVYSSGADPYNPEIESTSVLVASSLGEYRQGPSLDLTWGSVSLRALGDGPDIIAVHPVAPVQDLQDAWREEITEVYGMCSSMDDAIMAGDFNSTVDHMHGTGASCTSALDGTIGGYGTWPTSFTGLLGSPIDNVFTDLDPTATAIVDVGDSDHRGILVRLAR</sequence>
<proteinExistence type="predicted"/>
<dbReference type="AlphaFoldDB" id="A0A3S9PYR0"/>
<dbReference type="SUPFAM" id="SSF56219">
    <property type="entry name" value="DNase I-like"/>
    <property type="match status" value="1"/>
</dbReference>
<feature type="domain" description="Endonuclease/exonuclease/phosphatase" evidence="2">
    <location>
        <begin position="124"/>
        <end position="327"/>
    </location>
</feature>
<evidence type="ECO:0000259" key="2">
    <source>
        <dbReference type="Pfam" id="PF03372"/>
    </source>
</evidence>
<dbReference type="Pfam" id="PF03372">
    <property type="entry name" value="Exo_endo_phos"/>
    <property type="match status" value="1"/>
</dbReference>
<keyword evidence="1" id="KW-0472">Membrane</keyword>
<organism evidence="3 4">
    <name type="scientific">Flaviflexus ciconiae</name>
    <dbReference type="NCBI Taxonomy" id="2496867"/>
    <lineage>
        <taxon>Bacteria</taxon>
        <taxon>Bacillati</taxon>
        <taxon>Actinomycetota</taxon>
        <taxon>Actinomycetes</taxon>
        <taxon>Actinomycetales</taxon>
        <taxon>Actinomycetaceae</taxon>
        <taxon>Flaviflexus</taxon>
    </lineage>
</organism>
<keyword evidence="1" id="KW-0812">Transmembrane</keyword>
<gene>
    <name evidence="3" type="ORF">EJ997_09205</name>
</gene>
<dbReference type="InterPro" id="IPR005135">
    <property type="entry name" value="Endo/exonuclease/phosphatase"/>
</dbReference>
<evidence type="ECO:0000256" key="1">
    <source>
        <dbReference type="SAM" id="Phobius"/>
    </source>
</evidence>
<feature type="transmembrane region" description="Helical" evidence="1">
    <location>
        <begin position="43"/>
        <end position="67"/>
    </location>
</feature>